<evidence type="ECO:0000256" key="5">
    <source>
        <dbReference type="PROSITE-ProRule" id="PRU10137"/>
    </source>
</evidence>
<feature type="active site" description="O-(5'-phospho-DNA)-serine intermediate" evidence="4 5">
    <location>
        <position position="31"/>
    </location>
</feature>
<dbReference type="GO" id="GO:0015074">
    <property type="term" value="P:DNA integration"/>
    <property type="evidence" value="ECO:0007669"/>
    <property type="project" value="UniProtKB-KW"/>
</dbReference>
<dbReference type="InterPro" id="IPR038109">
    <property type="entry name" value="DNA_bind_recomb_sf"/>
</dbReference>
<dbReference type="Pfam" id="PF07508">
    <property type="entry name" value="Recombinase"/>
    <property type="match status" value="1"/>
</dbReference>
<evidence type="ECO:0000259" key="7">
    <source>
        <dbReference type="PROSITE" id="PS51737"/>
    </source>
</evidence>
<dbReference type="PANTHER" id="PTHR30461">
    <property type="entry name" value="DNA-INVERTASE FROM LAMBDOID PROPHAGE"/>
    <property type="match status" value="1"/>
</dbReference>
<name>A0A0G1GWL5_9BACT</name>
<sequence>MLVATRRPFLDGKEIDMTSDLNFAVAYARVSTKDQERTGHTLPMQSKNMQEYADKKGLKIIKEFVVAESASKRDRIYYQQMWVFLGQHPEIKHILFEEIDRFTRNDKDKVDLLDHINNSGYVGHFVQEKLTLDKETSPNDIFLFDILAAKAKNYSQALSQKVKKGQQGKLEKGGYPGGNAPFGYKKVNGALGPDEPHATCVKKAFALYDEEHEPLEKIAKRLNSMGYRRRSNKKFTKVFVHSMLTNPIYTGVISWKGTTYQGNQDRLVSLSGMVETPRLQAKHAI</sequence>
<comment type="caution">
    <text evidence="8">The sequence shown here is derived from an EMBL/GenBank/DDBJ whole genome shotgun (WGS) entry which is preliminary data.</text>
</comment>
<dbReference type="GO" id="GO:0000150">
    <property type="term" value="F:DNA strand exchange activity"/>
    <property type="evidence" value="ECO:0007669"/>
    <property type="project" value="InterPro"/>
</dbReference>
<dbReference type="CDD" id="cd00338">
    <property type="entry name" value="Ser_Recombinase"/>
    <property type="match status" value="1"/>
</dbReference>
<dbReference type="PROSITE" id="PS51736">
    <property type="entry name" value="RECOMBINASES_3"/>
    <property type="match status" value="1"/>
</dbReference>
<evidence type="ECO:0000256" key="2">
    <source>
        <dbReference type="ARBA" id="ARBA00023125"/>
    </source>
</evidence>
<feature type="domain" description="Resolvase/invertase-type recombinase catalytic" evidence="6">
    <location>
        <begin position="23"/>
        <end position="173"/>
    </location>
</feature>
<dbReference type="InterPro" id="IPR006119">
    <property type="entry name" value="Resolv_N"/>
</dbReference>
<dbReference type="Gene3D" id="3.90.1750.20">
    <property type="entry name" value="Putative Large Serine Recombinase, Chain B, Domain 2"/>
    <property type="match status" value="1"/>
</dbReference>
<dbReference type="AlphaFoldDB" id="A0A0G1GWL5"/>
<dbReference type="PANTHER" id="PTHR30461:SF23">
    <property type="entry name" value="DNA RECOMBINASE-RELATED"/>
    <property type="match status" value="1"/>
</dbReference>
<keyword evidence="3" id="KW-0233">DNA recombination</keyword>
<evidence type="ECO:0000313" key="9">
    <source>
        <dbReference type="Proteomes" id="UP000034617"/>
    </source>
</evidence>
<evidence type="ECO:0000256" key="4">
    <source>
        <dbReference type="PIRSR" id="PIRSR606118-50"/>
    </source>
</evidence>
<organism evidence="8 9">
    <name type="scientific">Candidatus Gottesmanbacteria bacterium GW2011_GWB1_44_11c</name>
    <dbReference type="NCBI Taxonomy" id="1618447"/>
    <lineage>
        <taxon>Bacteria</taxon>
        <taxon>Candidatus Gottesmaniibacteriota</taxon>
    </lineage>
</organism>
<gene>
    <name evidence="8" type="ORF">UW22_C0002G0001</name>
</gene>
<dbReference type="InterPro" id="IPR050639">
    <property type="entry name" value="SSR_resolvase"/>
</dbReference>
<dbReference type="InterPro" id="IPR006118">
    <property type="entry name" value="Recombinase_CS"/>
</dbReference>
<dbReference type="Proteomes" id="UP000034617">
    <property type="component" value="Unassembled WGS sequence"/>
</dbReference>
<proteinExistence type="predicted"/>
<keyword evidence="2" id="KW-0238">DNA-binding</keyword>
<dbReference type="Pfam" id="PF00239">
    <property type="entry name" value="Resolvase"/>
    <property type="match status" value="1"/>
</dbReference>
<dbReference type="GO" id="GO:0003677">
    <property type="term" value="F:DNA binding"/>
    <property type="evidence" value="ECO:0007669"/>
    <property type="project" value="UniProtKB-KW"/>
</dbReference>
<evidence type="ECO:0000259" key="6">
    <source>
        <dbReference type="PROSITE" id="PS51736"/>
    </source>
</evidence>
<dbReference type="InterPro" id="IPR036162">
    <property type="entry name" value="Resolvase-like_N_sf"/>
</dbReference>
<accession>A0A0G1GWL5</accession>
<dbReference type="InterPro" id="IPR011109">
    <property type="entry name" value="DNA_bind_recombinase_dom"/>
</dbReference>
<evidence type="ECO:0000313" key="8">
    <source>
        <dbReference type="EMBL" id="KKT39025.1"/>
    </source>
</evidence>
<dbReference type="SUPFAM" id="SSF53041">
    <property type="entry name" value="Resolvase-like"/>
    <property type="match status" value="1"/>
</dbReference>
<feature type="domain" description="Recombinase" evidence="7">
    <location>
        <begin position="181"/>
        <end position="285"/>
    </location>
</feature>
<dbReference type="PROSITE" id="PS51737">
    <property type="entry name" value="RECOMBINASE_DNA_BIND"/>
    <property type="match status" value="1"/>
</dbReference>
<dbReference type="PROSITE" id="PS00397">
    <property type="entry name" value="RECOMBINASES_1"/>
    <property type="match status" value="1"/>
</dbReference>
<dbReference type="EMBL" id="LCHM01000002">
    <property type="protein sequence ID" value="KKT39025.1"/>
    <property type="molecule type" value="Genomic_DNA"/>
</dbReference>
<protein>
    <submittedName>
        <fullName evidence="8">Resolvase</fullName>
    </submittedName>
</protein>
<dbReference type="Gene3D" id="3.40.50.1390">
    <property type="entry name" value="Resolvase, N-terminal catalytic domain"/>
    <property type="match status" value="1"/>
</dbReference>
<reference evidence="8 9" key="1">
    <citation type="journal article" date="2015" name="Nature">
        <title>rRNA introns, odd ribosomes, and small enigmatic genomes across a large radiation of phyla.</title>
        <authorList>
            <person name="Brown C.T."/>
            <person name="Hug L.A."/>
            <person name="Thomas B.C."/>
            <person name="Sharon I."/>
            <person name="Castelle C.J."/>
            <person name="Singh A."/>
            <person name="Wilkins M.J."/>
            <person name="Williams K.H."/>
            <person name="Banfield J.F."/>
        </authorList>
    </citation>
    <scope>NUCLEOTIDE SEQUENCE [LARGE SCALE GENOMIC DNA]</scope>
</reference>
<dbReference type="SMART" id="SM00857">
    <property type="entry name" value="Resolvase"/>
    <property type="match status" value="1"/>
</dbReference>
<keyword evidence="1" id="KW-0229">DNA integration</keyword>
<evidence type="ECO:0000256" key="3">
    <source>
        <dbReference type="ARBA" id="ARBA00023172"/>
    </source>
</evidence>
<evidence type="ECO:0000256" key="1">
    <source>
        <dbReference type="ARBA" id="ARBA00022908"/>
    </source>
</evidence>